<feature type="transmembrane region" description="Helical" evidence="1">
    <location>
        <begin position="57"/>
        <end position="79"/>
    </location>
</feature>
<keyword evidence="1" id="KW-1133">Transmembrane helix</keyword>
<name>A0AAV4AB65_9GAST</name>
<sequence>MSEETVASFMMLPAILFLALAALFLLSNSMEWAMTYCERSKCGPVTAITLDLLYSVLQILAVPVSVLMVISSVLLLSVLAVIQTIVWAFIVLLTNPIGIIALTVVCVLTMQNSF</sequence>
<comment type="caution">
    <text evidence="2">The sequence shown here is derived from an EMBL/GenBank/DDBJ whole genome shotgun (WGS) entry which is preliminary data.</text>
</comment>
<reference evidence="2 3" key="1">
    <citation type="journal article" date="2021" name="Elife">
        <title>Chloroplast acquisition without the gene transfer in kleptoplastic sea slugs, Plakobranchus ocellatus.</title>
        <authorList>
            <person name="Maeda T."/>
            <person name="Takahashi S."/>
            <person name="Yoshida T."/>
            <person name="Shimamura S."/>
            <person name="Takaki Y."/>
            <person name="Nagai Y."/>
            <person name="Toyoda A."/>
            <person name="Suzuki Y."/>
            <person name="Arimoto A."/>
            <person name="Ishii H."/>
            <person name="Satoh N."/>
            <person name="Nishiyama T."/>
            <person name="Hasebe M."/>
            <person name="Maruyama T."/>
            <person name="Minagawa J."/>
            <person name="Obokata J."/>
            <person name="Shigenobu S."/>
        </authorList>
    </citation>
    <scope>NUCLEOTIDE SEQUENCE [LARGE SCALE GENOMIC DNA]</scope>
</reference>
<protein>
    <submittedName>
        <fullName evidence="2">Uncharacterized protein</fullName>
    </submittedName>
</protein>
<evidence type="ECO:0000256" key="1">
    <source>
        <dbReference type="SAM" id="Phobius"/>
    </source>
</evidence>
<dbReference type="Proteomes" id="UP000735302">
    <property type="component" value="Unassembled WGS sequence"/>
</dbReference>
<gene>
    <name evidence="2" type="ORF">PoB_003062700</name>
</gene>
<proteinExistence type="predicted"/>
<keyword evidence="1" id="KW-0812">Transmembrane</keyword>
<keyword evidence="1" id="KW-0472">Membrane</keyword>
<accession>A0AAV4AB65</accession>
<evidence type="ECO:0000313" key="3">
    <source>
        <dbReference type="Proteomes" id="UP000735302"/>
    </source>
</evidence>
<dbReference type="EMBL" id="BLXT01003735">
    <property type="protein sequence ID" value="GFO04122.1"/>
    <property type="molecule type" value="Genomic_DNA"/>
</dbReference>
<feature type="transmembrane region" description="Helical" evidence="1">
    <location>
        <begin position="86"/>
        <end position="110"/>
    </location>
</feature>
<keyword evidence="3" id="KW-1185">Reference proteome</keyword>
<evidence type="ECO:0000313" key="2">
    <source>
        <dbReference type="EMBL" id="GFO04122.1"/>
    </source>
</evidence>
<dbReference type="AlphaFoldDB" id="A0AAV4AB65"/>
<organism evidence="2 3">
    <name type="scientific">Plakobranchus ocellatus</name>
    <dbReference type="NCBI Taxonomy" id="259542"/>
    <lineage>
        <taxon>Eukaryota</taxon>
        <taxon>Metazoa</taxon>
        <taxon>Spiralia</taxon>
        <taxon>Lophotrochozoa</taxon>
        <taxon>Mollusca</taxon>
        <taxon>Gastropoda</taxon>
        <taxon>Heterobranchia</taxon>
        <taxon>Euthyneura</taxon>
        <taxon>Panpulmonata</taxon>
        <taxon>Sacoglossa</taxon>
        <taxon>Placobranchoidea</taxon>
        <taxon>Plakobranchidae</taxon>
        <taxon>Plakobranchus</taxon>
    </lineage>
</organism>